<proteinExistence type="predicted"/>
<name>A0A8S1VYG6_9CILI</name>
<dbReference type="EMBL" id="CAJJDO010000075">
    <property type="protein sequence ID" value="CAD8180789.1"/>
    <property type="molecule type" value="Genomic_DNA"/>
</dbReference>
<dbReference type="InterPro" id="IPR002048">
    <property type="entry name" value="EF_hand_dom"/>
</dbReference>
<evidence type="ECO:0000313" key="2">
    <source>
        <dbReference type="EMBL" id="CAD8180789.1"/>
    </source>
</evidence>
<dbReference type="AlphaFoldDB" id="A0A8S1VYG6"/>
<dbReference type="GO" id="GO:0005509">
    <property type="term" value="F:calcium ion binding"/>
    <property type="evidence" value="ECO:0007669"/>
    <property type="project" value="InterPro"/>
</dbReference>
<evidence type="ECO:0000259" key="1">
    <source>
        <dbReference type="PROSITE" id="PS50222"/>
    </source>
</evidence>
<keyword evidence="3" id="KW-1185">Reference proteome</keyword>
<accession>A0A8S1VYG6</accession>
<dbReference type="PROSITE" id="PS50222">
    <property type="entry name" value="EF_HAND_2"/>
    <property type="match status" value="1"/>
</dbReference>
<gene>
    <name evidence="2" type="ORF">PPENT_87.1.T0750031</name>
</gene>
<dbReference type="Proteomes" id="UP000689195">
    <property type="component" value="Unassembled WGS sequence"/>
</dbReference>
<feature type="domain" description="EF-hand" evidence="1">
    <location>
        <begin position="13"/>
        <end position="48"/>
    </location>
</feature>
<protein>
    <recommendedName>
        <fullName evidence="1">EF-hand domain-containing protein</fullName>
    </recommendedName>
</protein>
<sequence length="61" mass="7268">MNQINPDQILTSEEIKSAKDAFEEYDKIGYGILEVEELQKILEEFGHIINYQIRFQDDNQY</sequence>
<organism evidence="2 3">
    <name type="scientific">Paramecium pentaurelia</name>
    <dbReference type="NCBI Taxonomy" id="43138"/>
    <lineage>
        <taxon>Eukaryota</taxon>
        <taxon>Sar</taxon>
        <taxon>Alveolata</taxon>
        <taxon>Ciliophora</taxon>
        <taxon>Intramacronucleata</taxon>
        <taxon>Oligohymenophorea</taxon>
        <taxon>Peniculida</taxon>
        <taxon>Parameciidae</taxon>
        <taxon>Paramecium</taxon>
    </lineage>
</organism>
<dbReference type="OrthoDB" id="26525at2759"/>
<reference evidence="2" key="1">
    <citation type="submission" date="2021-01" db="EMBL/GenBank/DDBJ databases">
        <authorList>
            <consortium name="Genoscope - CEA"/>
            <person name="William W."/>
        </authorList>
    </citation>
    <scope>NUCLEOTIDE SEQUENCE</scope>
</reference>
<evidence type="ECO:0000313" key="3">
    <source>
        <dbReference type="Proteomes" id="UP000689195"/>
    </source>
</evidence>
<comment type="caution">
    <text evidence="2">The sequence shown here is derived from an EMBL/GenBank/DDBJ whole genome shotgun (WGS) entry which is preliminary data.</text>
</comment>